<evidence type="ECO:0000313" key="2">
    <source>
        <dbReference type="Proteomes" id="UP000233837"/>
    </source>
</evidence>
<reference evidence="1 2" key="1">
    <citation type="journal article" date="2016" name="Sci. Rep.">
        <title>The Dendrobium catenatum Lindl. genome sequence provides insights into polysaccharide synthase, floral development and adaptive evolution.</title>
        <authorList>
            <person name="Zhang G.Q."/>
            <person name="Xu Q."/>
            <person name="Bian C."/>
            <person name="Tsai W.C."/>
            <person name="Yeh C.M."/>
            <person name="Liu K.W."/>
            <person name="Yoshida K."/>
            <person name="Zhang L.S."/>
            <person name="Chang S.B."/>
            <person name="Chen F."/>
            <person name="Shi Y."/>
            <person name="Su Y.Y."/>
            <person name="Zhang Y.Q."/>
            <person name="Chen L.J."/>
            <person name="Yin Y."/>
            <person name="Lin M."/>
            <person name="Huang H."/>
            <person name="Deng H."/>
            <person name="Wang Z.W."/>
            <person name="Zhu S.L."/>
            <person name="Zhao X."/>
            <person name="Deng C."/>
            <person name="Niu S.C."/>
            <person name="Huang J."/>
            <person name="Wang M."/>
            <person name="Liu G.H."/>
            <person name="Yang H.J."/>
            <person name="Xiao X.J."/>
            <person name="Hsiao Y.Y."/>
            <person name="Wu W.L."/>
            <person name="Chen Y.Y."/>
            <person name="Mitsuda N."/>
            <person name="Ohme-Takagi M."/>
            <person name="Luo Y.B."/>
            <person name="Van de Peer Y."/>
            <person name="Liu Z.J."/>
        </authorList>
    </citation>
    <scope>NUCLEOTIDE SEQUENCE [LARGE SCALE GENOMIC DNA]</scope>
    <source>
        <tissue evidence="1">The whole plant</tissue>
    </source>
</reference>
<evidence type="ECO:0000313" key="1">
    <source>
        <dbReference type="EMBL" id="PKU68140.1"/>
    </source>
</evidence>
<name>A0A2I0VXL1_9ASPA</name>
<accession>A0A2I0VXL1</accession>
<proteinExistence type="predicted"/>
<organism evidence="1 2">
    <name type="scientific">Dendrobium catenatum</name>
    <dbReference type="NCBI Taxonomy" id="906689"/>
    <lineage>
        <taxon>Eukaryota</taxon>
        <taxon>Viridiplantae</taxon>
        <taxon>Streptophyta</taxon>
        <taxon>Embryophyta</taxon>
        <taxon>Tracheophyta</taxon>
        <taxon>Spermatophyta</taxon>
        <taxon>Magnoliopsida</taxon>
        <taxon>Liliopsida</taxon>
        <taxon>Asparagales</taxon>
        <taxon>Orchidaceae</taxon>
        <taxon>Epidendroideae</taxon>
        <taxon>Malaxideae</taxon>
        <taxon>Dendrobiinae</taxon>
        <taxon>Dendrobium</taxon>
    </lineage>
</organism>
<dbReference type="AlphaFoldDB" id="A0A2I0VXL1"/>
<keyword evidence="2" id="KW-1185">Reference proteome</keyword>
<sequence length="73" mass="8252">MWTYCLVNRCVTSLADCILNGYNFNIVSLLMVKELRHPLGTPLGLVVLKIGTMMLCRQRLGFITLTPLTLQHC</sequence>
<dbReference type="Proteomes" id="UP000233837">
    <property type="component" value="Unassembled WGS sequence"/>
</dbReference>
<gene>
    <name evidence="1" type="ORF">MA16_Dca015642</name>
</gene>
<protein>
    <submittedName>
        <fullName evidence="1">Uncharacterized protein</fullName>
    </submittedName>
</protein>
<dbReference type="EMBL" id="KZ503120">
    <property type="protein sequence ID" value="PKU68140.1"/>
    <property type="molecule type" value="Genomic_DNA"/>
</dbReference>
<reference evidence="1 2" key="2">
    <citation type="journal article" date="2017" name="Nature">
        <title>The Apostasia genome and the evolution of orchids.</title>
        <authorList>
            <person name="Zhang G.Q."/>
            <person name="Liu K.W."/>
            <person name="Li Z."/>
            <person name="Lohaus R."/>
            <person name="Hsiao Y.Y."/>
            <person name="Niu S.C."/>
            <person name="Wang J.Y."/>
            <person name="Lin Y.C."/>
            <person name="Xu Q."/>
            <person name="Chen L.J."/>
            <person name="Yoshida K."/>
            <person name="Fujiwara S."/>
            <person name="Wang Z.W."/>
            <person name="Zhang Y.Q."/>
            <person name="Mitsuda N."/>
            <person name="Wang M."/>
            <person name="Liu G.H."/>
            <person name="Pecoraro L."/>
            <person name="Huang H.X."/>
            <person name="Xiao X.J."/>
            <person name="Lin M."/>
            <person name="Wu X.Y."/>
            <person name="Wu W.L."/>
            <person name="Chen Y.Y."/>
            <person name="Chang S.B."/>
            <person name="Sakamoto S."/>
            <person name="Ohme-Takagi M."/>
            <person name="Yagi M."/>
            <person name="Zeng S.J."/>
            <person name="Shen C.Y."/>
            <person name="Yeh C.M."/>
            <person name="Luo Y.B."/>
            <person name="Tsai W.C."/>
            <person name="Van de Peer Y."/>
            <person name="Liu Z.J."/>
        </authorList>
    </citation>
    <scope>NUCLEOTIDE SEQUENCE [LARGE SCALE GENOMIC DNA]</scope>
    <source>
        <tissue evidence="1">The whole plant</tissue>
    </source>
</reference>